<proteinExistence type="predicted"/>
<name>A0A6C0LRH0_9ZZZZ</name>
<accession>A0A6C0LRH0</accession>
<evidence type="ECO:0000313" key="1">
    <source>
        <dbReference type="EMBL" id="QHU31852.1"/>
    </source>
</evidence>
<protein>
    <submittedName>
        <fullName evidence="1">Uncharacterized protein</fullName>
    </submittedName>
</protein>
<reference evidence="1" key="1">
    <citation type="journal article" date="2020" name="Nature">
        <title>Giant virus diversity and host interactions through global metagenomics.</title>
        <authorList>
            <person name="Schulz F."/>
            <person name="Roux S."/>
            <person name="Paez-Espino D."/>
            <person name="Jungbluth S."/>
            <person name="Walsh D.A."/>
            <person name="Denef V.J."/>
            <person name="McMahon K.D."/>
            <person name="Konstantinidis K.T."/>
            <person name="Eloe-Fadrosh E.A."/>
            <person name="Kyrpides N.C."/>
            <person name="Woyke T."/>
        </authorList>
    </citation>
    <scope>NUCLEOTIDE SEQUENCE</scope>
    <source>
        <strain evidence="1">GVMAG-M-3300027963-41</strain>
    </source>
</reference>
<organism evidence="1">
    <name type="scientific">viral metagenome</name>
    <dbReference type="NCBI Taxonomy" id="1070528"/>
    <lineage>
        <taxon>unclassified sequences</taxon>
        <taxon>metagenomes</taxon>
        <taxon>organismal metagenomes</taxon>
    </lineage>
</organism>
<sequence>MTTFTFTLPAFGDRKFTAHTQSVYHSLGDESDLYQYKGHINEMFALFRIEAKAHDMKPKDYFLSKYEPLAAAIQGKRFAAGVWCEALRKDRFNELHEYYENAMIKKVKTDTNILVGDIVYIETTYETRQYYGLHIVVLDADGNKSLYMYGDGIRLGSLDKQTVKTLLDHNATFFKKADKDALTDIIYDFDAGSHDDWLNKDLRAEIYDST</sequence>
<dbReference type="AlphaFoldDB" id="A0A6C0LRH0"/>
<dbReference type="EMBL" id="MN740533">
    <property type="protein sequence ID" value="QHU31852.1"/>
    <property type="molecule type" value="Genomic_DNA"/>
</dbReference>